<accession>A0A382JJE2</accession>
<keyword evidence="1" id="KW-0812">Transmembrane</keyword>
<proteinExistence type="predicted"/>
<sequence>MNTKPPPGNPKAIRNLFRVFYLGCVLLLLVELDMQVTNLVFQEHRHEYHFLEGWFAFYPIYAFGGIVLLVVVAKIMRKILMRPENYYDL</sequence>
<dbReference type="EMBL" id="UINC01074241">
    <property type="protein sequence ID" value="SVC11237.1"/>
    <property type="molecule type" value="Genomic_DNA"/>
</dbReference>
<keyword evidence="1" id="KW-1133">Transmembrane helix</keyword>
<dbReference type="AlphaFoldDB" id="A0A382JJE2"/>
<protein>
    <submittedName>
        <fullName evidence="2">Uncharacterized protein</fullName>
    </submittedName>
</protein>
<feature type="transmembrane region" description="Helical" evidence="1">
    <location>
        <begin position="53"/>
        <end position="73"/>
    </location>
</feature>
<name>A0A382JJE2_9ZZZZ</name>
<gene>
    <name evidence="2" type="ORF">METZ01_LOCUS264091</name>
</gene>
<evidence type="ECO:0000313" key="2">
    <source>
        <dbReference type="EMBL" id="SVC11237.1"/>
    </source>
</evidence>
<reference evidence="2" key="1">
    <citation type="submission" date="2018-05" db="EMBL/GenBank/DDBJ databases">
        <authorList>
            <person name="Lanie J.A."/>
            <person name="Ng W.-L."/>
            <person name="Kazmierczak K.M."/>
            <person name="Andrzejewski T.M."/>
            <person name="Davidsen T.M."/>
            <person name="Wayne K.J."/>
            <person name="Tettelin H."/>
            <person name="Glass J.I."/>
            <person name="Rusch D."/>
            <person name="Podicherti R."/>
            <person name="Tsui H.-C.T."/>
            <person name="Winkler M.E."/>
        </authorList>
    </citation>
    <scope>NUCLEOTIDE SEQUENCE</scope>
</reference>
<organism evidence="2">
    <name type="scientific">marine metagenome</name>
    <dbReference type="NCBI Taxonomy" id="408172"/>
    <lineage>
        <taxon>unclassified sequences</taxon>
        <taxon>metagenomes</taxon>
        <taxon>ecological metagenomes</taxon>
    </lineage>
</organism>
<evidence type="ECO:0000256" key="1">
    <source>
        <dbReference type="SAM" id="Phobius"/>
    </source>
</evidence>
<keyword evidence="1" id="KW-0472">Membrane</keyword>